<sequence length="413" mass="46821">MNPPQDYVGASQLVLANEYPSTVNELLVPADEYSLPEDASLSLDEKGVPSVLLYDLQSYVDDNFLISFKSNERNIKNPNQVVSDDTLYCMPNKPICVYLGNRIPLIDGFHLPRIRVYLKYSADRDKNKKVETCDYHRNSGLCVLESDNVDVILEDNGAAHILNFAYPQANPNEVDVPSISLSFVCSSSCFSRSIFTLHVELFFPDVNGSHIFVPRRHLVKVTANPGRDSGQQKSILPDLTRFKTAFVVSKQKPRARKPTGGSESEPCIKRRGSVVQQVQNEGNDIDQLEALKTDNNVYTLHILGMKDFQQLASQYNLMLIRDKYKLQGVRRTGINNSQIPPTAELDAWLDDVRMKKHKGCLNENNIRTLDDLHKAYHARLFEDLGIRGDDATNLHCSFIYWRTNHIAKIFEES</sequence>
<organism evidence="1 2">
    <name type="scientific">Panagrolaimus sp. PS1159</name>
    <dbReference type="NCBI Taxonomy" id="55785"/>
    <lineage>
        <taxon>Eukaryota</taxon>
        <taxon>Metazoa</taxon>
        <taxon>Ecdysozoa</taxon>
        <taxon>Nematoda</taxon>
        <taxon>Chromadorea</taxon>
        <taxon>Rhabditida</taxon>
        <taxon>Tylenchina</taxon>
        <taxon>Panagrolaimomorpha</taxon>
        <taxon>Panagrolaimoidea</taxon>
        <taxon>Panagrolaimidae</taxon>
        <taxon>Panagrolaimus</taxon>
    </lineage>
</organism>
<dbReference type="Proteomes" id="UP000887580">
    <property type="component" value="Unplaced"/>
</dbReference>
<evidence type="ECO:0000313" key="2">
    <source>
        <dbReference type="WBParaSite" id="PS1159_v2.g21198.t1"/>
    </source>
</evidence>
<reference evidence="2" key="1">
    <citation type="submission" date="2022-11" db="UniProtKB">
        <authorList>
            <consortium name="WormBaseParasite"/>
        </authorList>
    </citation>
    <scope>IDENTIFICATION</scope>
</reference>
<protein>
    <submittedName>
        <fullName evidence="2">P53 DNA-binding domain-containing protein</fullName>
    </submittedName>
</protein>
<dbReference type="WBParaSite" id="PS1159_v2.g21198.t1">
    <property type="protein sequence ID" value="PS1159_v2.g21198.t1"/>
    <property type="gene ID" value="PS1159_v2.g21198"/>
</dbReference>
<evidence type="ECO:0000313" key="1">
    <source>
        <dbReference type="Proteomes" id="UP000887580"/>
    </source>
</evidence>
<proteinExistence type="predicted"/>
<name>A0AC35FW39_9BILA</name>
<accession>A0AC35FW39</accession>